<evidence type="ECO:0000256" key="2">
    <source>
        <dbReference type="SAM" id="SignalP"/>
    </source>
</evidence>
<name>A0A9D3ZFN7_9ROSI</name>
<reference evidence="3 4" key="1">
    <citation type="journal article" date="2021" name="Plant Biotechnol. J.">
        <title>Multi-omics assisted identification of the key and species-specific regulatory components of drought-tolerant mechanisms in Gossypium stocksii.</title>
        <authorList>
            <person name="Yu D."/>
            <person name="Ke L."/>
            <person name="Zhang D."/>
            <person name="Wu Y."/>
            <person name="Sun Y."/>
            <person name="Mei J."/>
            <person name="Sun J."/>
            <person name="Sun Y."/>
        </authorList>
    </citation>
    <scope>NUCLEOTIDE SEQUENCE [LARGE SCALE GENOMIC DNA]</scope>
    <source>
        <strain evidence="4">cv. E1</strain>
        <tissue evidence="3">Leaf</tissue>
    </source>
</reference>
<feature type="chain" id="PRO_5039263959" evidence="2">
    <location>
        <begin position="18"/>
        <end position="121"/>
    </location>
</feature>
<gene>
    <name evidence="3" type="ORF">J1N35_043667</name>
</gene>
<feature type="signal peptide" evidence="2">
    <location>
        <begin position="1"/>
        <end position="17"/>
    </location>
</feature>
<accession>A0A9D3ZFN7</accession>
<dbReference type="AlphaFoldDB" id="A0A9D3ZFN7"/>
<sequence>MLEFSIFLAILLPFFYATKKATQTAVDEPTQTATEEPKKMTSLNIEKDDDEETDDTTIITTTKSKDPVPPSPLPFVTAQDRDIDRLIDELMEIDKEGEEMNPKKWEWRYKVSAHKSTRRAK</sequence>
<feature type="region of interest" description="Disordered" evidence="1">
    <location>
        <begin position="26"/>
        <end position="54"/>
    </location>
</feature>
<evidence type="ECO:0000256" key="1">
    <source>
        <dbReference type="SAM" id="MobiDB-lite"/>
    </source>
</evidence>
<organism evidence="3 4">
    <name type="scientific">Gossypium stocksii</name>
    <dbReference type="NCBI Taxonomy" id="47602"/>
    <lineage>
        <taxon>Eukaryota</taxon>
        <taxon>Viridiplantae</taxon>
        <taxon>Streptophyta</taxon>
        <taxon>Embryophyta</taxon>
        <taxon>Tracheophyta</taxon>
        <taxon>Spermatophyta</taxon>
        <taxon>Magnoliopsida</taxon>
        <taxon>eudicotyledons</taxon>
        <taxon>Gunneridae</taxon>
        <taxon>Pentapetalae</taxon>
        <taxon>rosids</taxon>
        <taxon>malvids</taxon>
        <taxon>Malvales</taxon>
        <taxon>Malvaceae</taxon>
        <taxon>Malvoideae</taxon>
        <taxon>Gossypium</taxon>
    </lineage>
</organism>
<protein>
    <submittedName>
        <fullName evidence="3">Uncharacterized protein</fullName>
    </submittedName>
</protein>
<comment type="caution">
    <text evidence="3">The sequence shown here is derived from an EMBL/GenBank/DDBJ whole genome shotgun (WGS) entry which is preliminary data.</text>
</comment>
<dbReference type="Proteomes" id="UP000828251">
    <property type="component" value="Unassembled WGS sequence"/>
</dbReference>
<keyword evidence="4" id="KW-1185">Reference proteome</keyword>
<dbReference type="EMBL" id="JAIQCV010000013">
    <property type="protein sequence ID" value="KAH1031493.1"/>
    <property type="molecule type" value="Genomic_DNA"/>
</dbReference>
<keyword evidence="2" id="KW-0732">Signal</keyword>
<proteinExistence type="predicted"/>
<evidence type="ECO:0000313" key="3">
    <source>
        <dbReference type="EMBL" id="KAH1031493.1"/>
    </source>
</evidence>
<evidence type="ECO:0000313" key="4">
    <source>
        <dbReference type="Proteomes" id="UP000828251"/>
    </source>
</evidence>